<dbReference type="EMBL" id="CAUYUJ010012969">
    <property type="protein sequence ID" value="CAK0835000.1"/>
    <property type="molecule type" value="Genomic_DNA"/>
</dbReference>
<protein>
    <submittedName>
        <fullName evidence="2">Uncharacterized protein</fullName>
    </submittedName>
</protein>
<evidence type="ECO:0000313" key="2">
    <source>
        <dbReference type="EMBL" id="CAK0835000.1"/>
    </source>
</evidence>
<feature type="compositionally biased region" description="Basic and acidic residues" evidence="1">
    <location>
        <begin position="216"/>
        <end position="232"/>
    </location>
</feature>
<feature type="compositionally biased region" description="Low complexity" evidence="1">
    <location>
        <begin position="237"/>
        <end position="254"/>
    </location>
</feature>
<reference evidence="2" key="1">
    <citation type="submission" date="2023-10" db="EMBL/GenBank/DDBJ databases">
        <authorList>
            <person name="Chen Y."/>
            <person name="Shah S."/>
            <person name="Dougan E. K."/>
            <person name="Thang M."/>
            <person name="Chan C."/>
        </authorList>
    </citation>
    <scope>NUCLEOTIDE SEQUENCE [LARGE SCALE GENOMIC DNA]</scope>
</reference>
<dbReference type="Proteomes" id="UP001189429">
    <property type="component" value="Unassembled WGS sequence"/>
</dbReference>
<accession>A0ABN9SSL9</accession>
<keyword evidence="3" id="KW-1185">Reference proteome</keyword>
<sequence length="254" mass="25827">GKVTGEDYISVIGGQRQSDPGKVARCSLAASPHHPGPTARIAPGDGRPTAAPSCASRRRLRRKGVHLSGPGPRRAERDLPSPRWGGGGGGGEGGGGGRARGAPGGPSRGGRRRPRDAAAAAADAPQGGNYWEVFVGRMRETEAPLGAAAPDSAADSAGQSRNSDQGKLSTSPPRETASAPGRGPGPRAPPPRSLSSHGCSPGEPPIRIGRAGALRAELRERRPAHPRFDRRCGGLRRPGPSAGRDAAAGARPGR</sequence>
<feature type="compositionally biased region" description="Basic residues" evidence="1">
    <location>
        <begin position="56"/>
        <end position="65"/>
    </location>
</feature>
<feature type="compositionally biased region" description="Gly residues" evidence="1">
    <location>
        <begin position="84"/>
        <end position="108"/>
    </location>
</feature>
<gene>
    <name evidence="2" type="ORF">PCOR1329_LOCUS32207</name>
</gene>
<feature type="compositionally biased region" description="Polar residues" evidence="1">
    <location>
        <begin position="159"/>
        <end position="173"/>
    </location>
</feature>
<feature type="compositionally biased region" description="Low complexity" evidence="1">
    <location>
        <begin position="117"/>
        <end position="128"/>
    </location>
</feature>
<feature type="compositionally biased region" description="Low complexity" evidence="1">
    <location>
        <begin position="143"/>
        <end position="158"/>
    </location>
</feature>
<evidence type="ECO:0000313" key="3">
    <source>
        <dbReference type="Proteomes" id="UP001189429"/>
    </source>
</evidence>
<comment type="caution">
    <text evidence="2">The sequence shown here is derived from an EMBL/GenBank/DDBJ whole genome shotgun (WGS) entry which is preliminary data.</text>
</comment>
<name>A0ABN9SSL9_9DINO</name>
<organism evidence="2 3">
    <name type="scientific">Prorocentrum cordatum</name>
    <dbReference type="NCBI Taxonomy" id="2364126"/>
    <lineage>
        <taxon>Eukaryota</taxon>
        <taxon>Sar</taxon>
        <taxon>Alveolata</taxon>
        <taxon>Dinophyceae</taxon>
        <taxon>Prorocentrales</taxon>
        <taxon>Prorocentraceae</taxon>
        <taxon>Prorocentrum</taxon>
    </lineage>
</organism>
<feature type="region of interest" description="Disordered" evidence="1">
    <location>
        <begin position="1"/>
        <end position="254"/>
    </location>
</feature>
<evidence type="ECO:0000256" key="1">
    <source>
        <dbReference type="SAM" id="MobiDB-lite"/>
    </source>
</evidence>
<feature type="non-terminal residue" evidence="2">
    <location>
        <position position="1"/>
    </location>
</feature>
<feature type="compositionally biased region" description="Low complexity" evidence="1">
    <location>
        <begin position="205"/>
        <end position="215"/>
    </location>
</feature>
<proteinExistence type="predicted"/>